<keyword evidence="11 18" id="KW-0812">Transmembrane</keyword>
<dbReference type="GO" id="GO:0004605">
    <property type="term" value="F:phosphatidate cytidylyltransferase activity"/>
    <property type="evidence" value="ECO:0007669"/>
    <property type="project" value="UniProtKB-EC"/>
</dbReference>
<evidence type="ECO:0000256" key="6">
    <source>
        <dbReference type="ARBA" id="ARBA00012487"/>
    </source>
</evidence>
<protein>
    <recommendedName>
        <fullName evidence="7 18">Phosphatidate cytidylyltransferase</fullName>
        <ecNumber evidence="6 18">2.7.7.41</ecNumber>
    </recommendedName>
</protein>
<evidence type="ECO:0000256" key="15">
    <source>
        <dbReference type="ARBA" id="ARBA00023136"/>
    </source>
</evidence>
<dbReference type="PANTHER" id="PTHR46382">
    <property type="entry name" value="PHOSPHATIDATE CYTIDYLYLTRANSFERASE"/>
    <property type="match status" value="1"/>
</dbReference>
<dbReference type="OrthoDB" id="9799199at2"/>
<feature type="transmembrane region" description="Helical" evidence="19">
    <location>
        <begin position="245"/>
        <end position="265"/>
    </location>
</feature>
<evidence type="ECO:0000256" key="9">
    <source>
        <dbReference type="ARBA" id="ARBA00022516"/>
    </source>
</evidence>
<keyword evidence="14" id="KW-0443">Lipid metabolism</keyword>
<sequence>MGVADGPDASRVGRIGLFRRSRSGQGNPDDLPKPKKSAGRNLPVAIAVGAALAAVVLLSVWIGPVAWYPLVAVAMGFAMWEVLGQLRDKGYRLPMWRMIALGQAIVWISWPFGATGVVAVFALSAMVAMFSQLFRYGRKAPPQNYLRDTATAVFILAWIPLFGSFAAMLSLFESNGVPGGLYIITFMLCVVASDTGGYTAGVMFGTHPMAPAISPKKTWEGFAGSLVAGVLAGALAFQFLIHEPWWLGLVFGALLVVASSLGDLVESQFKRELGIKDMSGLLPGHGGFMDRLDGMLPSAAVTWIFFTLVVL</sequence>
<feature type="transmembrane region" description="Helical" evidence="19">
    <location>
        <begin position="218"/>
        <end position="239"/>
    </location>
</feature>
<keyword evidence="16" id="KW-0594">Phospholipid biosynthesis</keyword>
<dbReference type="HOGENOM" id="CLU_037294_0_0_11"/>
<evidence type="ECO:0000313" key="20">
    <source>
        <dbReference type="EMBL" id="AGS35102.1"/>
    </source>
</evidence>
<reference evidence="20 21" key="1">
    <citation type="submission" date="2012-11" db="EMBL/GenBank/DDBJ databases">
        <title>The complete genome sequence of Corynebacterium maris Coryn-1 (=DSM 45190).</title>
        <authorList>
            <person name="Schaffert L."/>
            <person name="Albersmeier A."/>
            <person name="Kalinowski J."/>
            <person name="Ruckert C."/>
        </authorList>
    </citation>
    <scope>NUCLEOTIDE SEQUENCE [LARGE SCALE GENOMIC DNA]</scope>
    <source>
        <strain evidence="21">Coryn-1</strain>
    </source>
</reference>
<keyword evidence="12 18" id="KW-0548">Nucleotidyltransferase</keyword>
<comment type="similarity">
    <text evidence="5 18">Belongs to the CDS family.</text>
</comment>
<comment type="pathway">
    <text evidence="4">Lipid metabolism.</text>
</comment>
<feature type="transmembrane region" description="Helical" evidence="19">
    <location>
        <begin position="149"/>
        <end position="169"/>
    </location>
</feature>
<dbReference type="PANTHER" id="PTHR46382:SF1">
    <property type="entry name" value="PHOSPHATIDATE CYTIDYLYLTRANSFERASE"/>
    <property type="match status" value="1"/>
</dbReference>
<accession>S5SVN2</accession>
<dbReference type="STRING" id="1224163.B841_08145"/>
<evidence type="ECO:0000256" key="19">
    <source>
        <dbReference type="SAM" id="Phobius"/>
    </source>
</evidence>
<evidence type="ECO:0000256" key="16">
    <source>
        <dbReference type="ARBA" id="ARBA00023209"/>
    </source>
</evidence>
<feature type="transmembrane region" description="Helical" evidence="19">
    <location>
        <begin position="66"/>
        <end position="83"/>
    </location>
</feature>
<dbReference type="eggNOG" id="COG0575">
    <property type="taxonomic scope" value="Bacteria"/>
</dbReference>
<proteinExistence type="inferred from homology"/>
<keyword evidence="9" id="KW-0444">Lipid biosynthesis</keyword>
<evidence type="ECO:0000256" key="17">
    <source>
        <dbReference type="ARBA" id="ARBA00023264"/>
    </source>
</evidence>
<evidence type="ECO:0000256" key="3">
    <source>
        <dbReference type="ARBA" id="ARBA00005119"/>
    </source>
</evidence>
<dbReference type="EC" id="2.7.7.41" evidence="6 18"/>
<dbReference type="GO" id="GO:0005886">
    <property type="term" value="C:plasma membrane"/>
    <property type="evidence" value="ECO:0007669"/>
    <property type="project" value="UniProtKB-SubCell"/>
</dbReference>
<dbReference type="UniPathway" id="UPA00557">
    <property type="reaction ID" value="UER00614"/>
</dbReference>
<evidence type="ECO:0000256" key="12">
    <source>
        <dbReference type="ARBA" id="ARBA00022695"/>
    </source>
</evidence>
<dbReference type="InterPro" id="IPR000374">
    <property type="entry name" value="PC_trans"/>
</dbReference>
<evidence type="ECO:0000256" key="1">
    <source>
        <dbReference type="ARBA" id="ARBA00001698"/>
    </source>
</evidence>
<keyword evidence="15 19" id="KW-0472">Membrane</keyword>
<dbReference type="Pfam" id="PF01148">
    <property type="entry name" value="CTP_transf_1"/>
    <property type="match status" value="1"/>
</dbReference>
<organism evidence="20 21">
    <name type="scientific">Corynebacterium maris DSM 45190</name>
    <dbReference type="NCBI Taxonomy" id="1224163"/>
    <lineage>
        <taxon>Bacteria</taxon>
        <taxon>Bacillati</taxon>
        <taxon>Actinomycetota</taxon>
        <taxon>Actinomycetes</taxon>
        <taxon>Mycobacteriales</taxon>
        <taxon>Corynebacteriaceae</taxon>
        <taxon>Corynebacterium</taxon>
    </lineage>
</organism>
<name>S5SVN2_9CORY</name>
<dbReference type="PATRIC" id="fig|1224163.3.peg.1636"/>
<keyword evidence="21" id="KW-1185">Reference proteome</keyword>
<comment type="pathway">
    <text evidence="3 18">Phospholipid metabolism; CDP-diacylglycerol biosynthesis; CDP-diacylglycerol from sn-glycerol 3-phosphate: step 3/3.</text>
</comment>
<keyword evidence="17" id="KW-1208">Phospholipid metabolism</keyword>
<dbReference type="PROSITE" id="PS01315">
    <property type="entry name" value="CDS"/>
    <property type="match status" value="1"/>
</dbReference>
<evidence type="ECO:0000256" key="2">
    <source>
        <dbReference type="ARBA" id="ARBA00004651"/>
    </source>
</evidence>
<comment type="subcellular location">
    <subcellularLocation>
        <location evidence="2">Cell membrane</location>
        <topology evidence="2">Multi-pass membrane protein</topology>
    </subcellularLocation>
</comment>
<keyword evidence="10 18" id="KW-0808">Transferase</keyword>
<evidence type="ECO:0000256" key="7">
    <source>
        <dbReference type="ARBA" id="ARBA00019373"/>
    </source>
</evidence>
<keyword evidence="13 19" id="KW-1133">Transmembrane helix</keyword>
<dbReference type="AlphaFoldDB" id="S5SVN2"/>
<dbReference type="Proteomes" id="UP000015388">
    <property type="component" value="Chromosome"/>
</dbReference>
<dbReference type="RefSeq" id="WP_020935035.1">
    <property type="nucleotide sequence ID" value="NC_021915.1"/>
</dbReference>
<keyword evidence="8" id="KW-1003">Cell membrane</keyword>
<evidence type="ECO:0000256" key="13">
    <source>
        <dbReference type="ARBA" id="ARBA00022989"/>
    </source>
</evidence>
<dbReference type="KEGG" id="cmd:B841_08145"/>
<evidence type="ECO:0000256" key="10">
    <source>
        <dbReference type="ARBA" id="ARBA00022679"/>
    </source>
</evidence>
<dbReference type="EMBL" id="CP003924">
    <property type="protein sequence ID" value="AGS35102.1"/>
    <property type="molecule type" value="Genomic_DNA"/>
</dbReference>
<comment type="catalytic activity">
    <reaction evidence="1 18">
        <text>a 1,2-diacyl-sn-glycero-3-phosphate + CTP + H(+) = a CDP-1,2-diacyl-sn-glycerol + diphosphate</text>
        <dbReference type="Rhea" id="RHEA:16229"/>
        <dbReference type="ChEBI" id="CHEBI:15378"/>
        <dbReference type="ChEBI" id="CHEBI:33019"/>
        <dbReference type="ChEBI" id="CHEBI:37563"/>
        <dbReference type="ChEBI" id="CHEBI:58332"/>
        <dbReference type="ChEBI" id="CHEBI:58608"/>
        <dbReference type="EC" id="2.7.7.41"/>
    </reaction>
</comment>
<evidence type="ECO:0000256" key="18">
    <source>
        <dbReference type="RuleBase" id="RU003938"/>
    </source>
</evidence>
<evidence type="ECO:0000256" key="14">
    <source>
        <dbReference type="ARBA" id="ARBA00023098"/>
    </source>
</evidence>
<evidence type="ECO:0000256" key="5">
    <source>
        <dbReference type="ARBA" id="ARBA00010185"/>
    </source>
</evidence>
<evidence type="ECO:0000256" key="4">
    <source>
        <dbReference type="ARBA" id="ARBA00005189"/>
    </source>
</evidence>
<dbReference type="GO" id="GO:0016024">
    <property type="term" value="P:CDP-diacylglycerol biosynthetic process"/>
    <property type="evidence" value="ECO:0007669"/>
    <property type="project" value="UniProtKB-UniPathway"/>
</dbReference>
<feature type="transmembrane region" description="Helical" evidence="19">
    <location>
        <begin position="42"/>
        <end position="60"/>
    </location>
</feature>
<gene>
    <name evidence="20" type="ORF">B841_08145</name>
</gene>
<evidence type="ECO:0000313" key="21">
    <source>
        <dbReference type="Proteomes" id="UP000015388"/>
    </source>
</evidence>
<evidence type="ECO:0000256" key="11">
    <source>
        <dbReference type="ARBA" id="ARBA00022692"/>
    </source>
</evidence>
<evidence type="ECO:0000256" key="8">
    <source>
        <dbReference type="ARBA" id="ARBA00022475"/>
    </source>
</evidence>
<feature type="transmembrane region" description="Helical" evidence="19">
    <location>
        <begin position="181"/>
        <end position="206"/>
    </location>
</feature>